<feature type="compositionally biased region" description="Polar residues" evidence="3">
    <location>
        <begin position="456"/>
        <end position="472"/>
    </location>
</feature>
<dbReference type="InterPro" id="IPR027417">
    <property type="entry name" value="P-loop_NTPase"/>
</dbReference>
<feature type="region of interest" description="Disordered" evidence="3">
    <location>
        <begin position="280"/>
        <end position="304"/>
    </location>
</feature>
<keyword evidence="6" id="KW-1185">Reference proteome</keyword>
<accession>A0A6A6KNQ1</accession>
<feature type="region of interest" description="Disordered" evidence="3">
    <location>
        <begin position="443"/>
        <end position="472"/>
    </location>
</feature>
<dbReference type="InterPro" id="IPR058680">
    <property type="entry name" value="NBD_SMAX1-like"/>
</dbReference>
<gene>
    <name evidence="5" type="ORF">GH714_037723</name>
</gene>
<dbReference type="EMBL" id="JAAGAX010000016">
    <property type="protein sequence ID" value="KAF2289653.1"/>
    <property type="molecule type" value="Genomic_DNA"/>
</dbReference>
<organism evidence="5 6">
    <name type="scientific">Hevea brasiliensis</name>
    <name type="common">Para rubber tree</name>
    <name type="synonym">Siphonia brasiliensis</name>
    <dbReference type="NCBI Taxonomy" id="3981"/>
    <lineage>
        <taxon>Eukaryota</taxon>
        <taxon>Viridiplantae</taxon>
        <taxon>Streptophyta</taxon>
        <taxon>Embryophyta</taxon>
        <taxon>Tracheophyta</taxon>
        <taxon>Spermatophyta</taxon>
        <taxon>Magnoliopsida</taxon>
        <taxon>eudicotyledons</taxon>
        <taxon>Gunneridae</taxon>
        <taxon>Pentapetalae</taxon>
        <taxon>rosids</taxon>
        <taxon>fabids</taxon>
        <taxon>Malpighiales</taxon>
        <taxon>Euphorbiaceae</taxon>
        <taxon>Crotonoideae</taxon>
        <taxon>Micrandreae</taxon>
        <taxon>Hevea</taxon>
    </lineage>
</organism>
<reference evidence="5 6" key="1">
    <citation type="journal article" date="2020" name="Mol. Plant">
        <title>The Chromosome-Based Rubber Tree Genome Provides New Insights into Spurge Genome Evolution and Rubber Biosynthesis.</title>
        <authorList>
            <person name="Liu J."/>
            <person name="Shi C."/>
            <person name="Shi C.C."/>
            <person name="Li W."/>
            <person name="Zhang Q.J."/>
            <person name="Zhang Y."/>
            <person name="Li K."/>
            <person name="Lu H.F."/>
            <person name="Shi C."/>
            <person name="Zhu S.T."/>
            <person name="Xiao Z.Y."/>
            <person name="Nan H."/>
            <person name="Yue Y."/>
            <person name="Zhu X.G."/>
            <person name="Wu Y."/>
            <person name="Hong X.N."/>
            <person name="Fan G.Y."/>
            <person name="Tong Y."/>
            <person name="Zhang D."/>
            <person name="Mao C.L."/>
            <person name="Liu Y.L."/>
            <person name="Hao S.J."/>
            <person name="Liu W.Q."/>
            <person name="Lv M.Q."/>
            <person name="Zhang H.B."/>
            <person name="Liu Y."/>
            <person name="Hu-Tang G.R."/>
            <person name="Wang J.P."/>
            <person name="Wang J.H."/>
            <person name="Sun Y.H."/>
            <person name="Ni S.B."/>
            <person name="Chen W.B."/>
            <person name="Zhang X.C."/>
            <person name="Jiao Y.N."/>
            <person name="Eichler E.E."/>
            <person name="Li G.H."/>
            <person name="Liu X."/>
            <person name="Gao L.Z."/>
        </authorList>
    </citation>
    <scope>NUCLEOTIDE SEQUENCE [LARGE SCALE GENOMIC DNA]</scope>
    <source>
        <strain evidence="6">cv. GT1</strain>
        <tissue evidence="5">Leaf</tissue>
    </source>
</reference>
<evidence type="ECO:0000259" key="4">
    <source>
        <dbReference type="Pfam" id="PF23569"/>
    </source>
</evidence>
<comment type="similarity">
    <text evidence="1">Belongs to the ClpA/ClpB family.</text>
</comment>
<dbReference type="Gene3D" id="3.40.50.300">
    <property type="entry name" value="P-loop containing nucleotide triphosphate hydrolases"/>
    <property type="match status" value="1"/>
</dbReference>
<dbReference type="Proteomes" id="UP000467840">
    <property type="component" value="Chromosome 8"/>
</dbReference>
<evidence type="ECO:0000256" key="1">
    <source>
        <dbReference type="ARBA" id="ARBA00008675"/>
    </source>
</evidence>
<keyword evidence="2" id="KW-0677">Repeat</keyword>
<sequence>MSKGVVLNLGDLKWVGEYRTCSTSEQGWSSYLCPMEQMIMELGKLVFGIGDQNNGKFWLMGIATFQTYMKCKSGHPSLESIWGLHPITIPAGSLRLSLITDSYDLQSQTTSNKAYQNGSSCWIILEGDEEKQLTCCADCAAKFETEARSLQASTCNSESTSSSLPAWLQQYKNESKGLNNSNDQESIPIKDLCEKWNSICSSIHHQPYSSEKTITFSSLSPSSSTSGFSYDQYPNLHLIHHDWPMIEPKQSWRDYNFWVGSETVNKGNAAIEPSLRMYIPEHRDHPKPSFSSNPNSTPNSTSSSDVMEVEYPHKFKELNAENLKTLCNAMEKKVPWQKDIIPEIASTILKCSFSSTRADSTEDCRNKRSREEQSCSYIERFAEALSSNPHRVFFVEDVEQADYCSQMGFKRAIERGRITNANGEEVSLSDAIIILSCESFSSRSRACSPPIKQKTDNSQEQEQGPSSATMEETSPCVSLDLNICINDDSAEDQSIDNIGLLESVDSRIIFKIQEL</sequence>
<evidence type="ECO:0000256" key="2">
    <source>
        <dbReference type="ARBA" id="ARBA00022737"/>
    </source>
</evidence>
<proteinExistence type="inferred from homology"/>
<feature type="compositionally biased region" description="Low complexity" evidence="3">
    <location>
        <begin position="288"/>
        <end position="304"/>
    </location>
</feature>
<dbReference type="PANTHER" id="PTHR43572">
    <property type="entry name" value="CHAPERONE PROTEIN CLPD, CHLOROPLASTIC"/>
    <property type="match status" value="1"/>
</dbReference>
<dbReference type="AlphaFoldDB" id="A0A6A6KNQ1"/>
<protein>
    <recommendedName>
        <fullName evidence="4">SMAX1-like nucleotide binding domain-containing protein</fullName>
    </recommendedName>
</protein>
<comment type="caution">
    <text evidence="5">The sequence shown here is derived from an EMBL/GenBank/DDBJ whole genome shotgun (WGS) entry which is preliminary data.</text>
</comment>
<dbReference type="PANTHER" id="PTHR43572:SF31">
    <property type="entry name" value="PROTEIN SMAX1-LIKE 3"/>
    <property type="match status" value="1"/>
</dbReference>
<dbReference type="InterPro" id="IPR051650">
    <property type="entry name" value="SL_signaling_regulator"/>
</dbReference>
<dbReference type="Pfam" id="PF23569">
    <property type="entry name" value="NBD_SMAX1"/>
    <property type="match status" value="1"/>
</dbReference>
<feature type="domain" description="SMAX1-like nucleotide binding" evidence="4">
    <location>
        <begin position="3"/>
        <end position="102"/>
    </location>
</feature>
<evidence type="ECO:0000313" key="5">
    <source>
        <dbReference type="EMBL" id="KAF2289653.1"/>
    </source>
</evidence>
<evidence type="ECO:0000256" key="3">
    <source>
        <dbReference type="SAM" id="MobiDB-lite"/>
    </source>
</evidence>
<name>A0A6A6KNQ1_HEVBR</name>
<evidence type="ECO:0000313" key="6">
    <source>
        <dbReference type="Proteomes" id="UP000467840"/>
    </source>
</evidence>